<dbReference type="Proteomes" id="UP000831786">
    <property type="component" value="Chromosome"/>
</dbReference>
<accession>A0ABY4FJE8</accession>
<dbReference type="PROSITE" id="PS51257">
    <property type="entry name" value="PROKAR_LIPOPROTEIN"/>
    <property type="match status" value="1"/>
</dbReference>
<protein>
    <recommendedName>
        <fullName evidence="6">DUF4352 domain-containing protein</fullName>
    </recommendedName>
</protein>
<gene>
    <name evidence="4" type="ORF">MUN78_10170</name>
</gene>
<feature type="compositionally biased region" description="Low complexity" evidence="2">
    <location>
        <begin position="31"/>
        <end position="41"/>
    </location>
</feature>
<dbReference type="Gene3D" id="2.60.40.1240">
    <property type="match status" value="1"/>
</dbReference>
<reference evidence="4 5" key="1">
    <citation type="submission" date="2022-04" db="EMBL/GenBank/DDBJ databases">
        <title>Leucobacter sp. isolated from rhizosphere of garlic.</title>
        <authorList>
            <person name="Won M."/>
            <person name="Lee C.-M."/>
            <person name="Woen H.-Y."/>
            <person name="Kwon S.-W."/>
        </authorList>
    </citation>
    <scope>NUCLEOTIDE SEQUENCE [LARGE SCALE GENOMIC DNA]</scope>
    <source>
        <strain evidence="4 5">H21R-40</strain>
    </source>
</reference>
<evidence type="ECO:0000313" key="5">
    <source>
        <dbReference type="Proteomes" id="UP000831786"/>
    </source>
</evidence>
<feature type="signal peptide" evidence="3">
    <location>
        <begin position="1"/>
        <end position="23"/>
    </location>
</feature>
<name>A0ABY4FJE8_9MICO</name>
<keyword evidence="1 3" id="KW-0732">Signal</keyword>
<proteinExistence type="predicted"/>
<evidence type="ECO:0000256" key="2">
    <source>
        <dbReference type="SAM" id="MobiDB-lite"/>
    </source>
</evidence>
<dbReference type="InterPro" id="IPR029050">
    <property type="entry name" value="Immunoprotect_excell_Ig-like"/>
</dbReference>
<evidence type="ECO:0000256" key="1">
    <source>
        <dbReference type="ARBA" id="ARBA00022729"/>
    </source>
</evidence>
<feature type="region of interest" description="Disordered" evidence="2">
    <location>
        <begin position="26"/>
        <end position="67"/>
    </location>
</feature>
<dbReference type="RefSeq" id="WP_244726241.1">
    <property type="nucleotide sequence ID" value="NZ_CP095045.1"/>
</dbReference>
<evidence type="ECO:0008006" key="6">
    <source>
        <dbReference type="Google" id="ProtNLM"/>
    </source>
</evidence>
<sequence>MSKETKALGVAAIALLFGLTACSSPVESKTPAEQAQEQATEVVEEPKEAPAPEPGTTRENPLPIGSKVSDSEWEVTINSANLDAGATLAGINQFNEAAPEGQVYVMVNASVTYLGDDPAGQVPFSTIDYVSGAGNTISQAFVDTGSDFTMLDPLYGGATHTGETAFLVPAPVDGVLAVTPGMMSDKMFVALQ</sequence>
<keyword evidence="5" id="KW-1185">Reference proteome</keyword>
<evidence type="ECO:0000256" key="3">
    <source>
        <dbReference type="SAM" id="SignalP"/>
    </source>
</evidence>
<dbReference type="EMBL" id="CP095045">
    <property type="protein sequence ID" value="UOQ56069.1"/>
    <property type="molecule type" value="Genomic_DNA"/>
</dbReference>
<evidence type="ECO:0000313" key="4">
    <source>
        <dbReference type="EMBL" id="UOQ56069.1"/>
    </source>
</evidence>
<feature type="chain" id="PRO_5047036494" description="DUF4352 domain-containing protein" evidence="3">
    <location>
        <begin position="24"/>
        <end position="192"/>
    </location>
</feature>
<organism evidence="4 5">
    <name type="scientific">Leucobacter allii</name>
    <dbReference type="NCBI Taxonomy" id="2932247"/>
    <lineage>
        <taxon>Bacteria</taxon>
        <taxon>Bacillati</taxon>
        <taxon>Actinomycetota</taxon>
        <taxon>Actinomycetes</taxon>
        <taxon>Micrococcales</taxon>
        <taxon>Microbacteriaceae</taxon>
        <taxon>Leucobacter</taxon>
    </lineage>
</organism>